<evidence type="ECO:0000259" key="1">
    <source>
        <dbReference type="Pfam" id="PF00425"/>
    </source>
</evidence>
<organism evidence="2 3">
    <name type="scientific">Winogradskyella epiphytica</name>
    <dbReference type="NCBI Taxonomy" id="262005"/>
    <lineage>
        <taxon>Bacteria</taxon>
        <taxon>Pseudomonadati</taxon>
        <taxon>Bacteroidota</taxon>
        <taxon>Flavobacteriia</taxon>
        <taxon>Flavobacteriales</taxon>
        <taxon>Flavobacteriaceae</taxon>
        <taxon>Winogradskyella</taxon>
    </lineage>
</organism>
<dbReference type="InterPro" id="IPR005801">
    <property type="entry name" value="ADC_synthase"/>
</dbReference>
<keyword evidence="3" id="KW-1185">Reference proteome</keyword>
<dbReference type="Proteomes" id="UP000248054">
    <property type="component" value="Unassembled WGS sequence"/>
</dbReference>
<proteinExistence type="predicted"/>
<dbReference type="OrthoDB" id="9806579at2"/>
<protein>
    <submittedName>
        <fullName evidence="2">Isochorismate synthase</fullName>
    </submittedName>
</protein>
<feature type="domain" description="Chorismate-utilising enzyme C-terminal" evidence="1">
    <location>
        <begin position="99"/>
        <end position="363"/>
    </location>
</feature>
<dbReference type="Gene3D" id="3.60.120.10">
    <property type="entry name" value="Anthranilate synthase"/>
    <property type="match status" value="1"/>
</dbReference>
<evidence type="ECO:0000313" key="3">
    <source>
        <dbReference type="Proteomes" id="UP000248054"/>
    </source>
</evidence>
<dbReference type="RefSeq" id="WP_110474950.1">
    <property type="nucleotide sequence ID" value="NZ_BMWQ01000002.1"/>
</dbReference>
<dbReference type="PANTHER" id="PTHR42839:SF2">
    <property type="entry name" value="ISOCHORISMATE SYNTHASE ENTC"/>
    <property type="match status" value="1"/>
</dbReference>
<sequence length="372" mass="42546">MDVTSFFDALEEHYAKNLPFVVYRKPNSSVLRSWMQKDAELHKTDSFLESGFVFAPFNLKDKSILFPVSECVISELNTDVLEVEFSTPSDIIYDNNHKTQHINLVSKGIDAIKKGGLQKVVLSRCVTKSLQNSNPLTIFKRLFNTYKTAMVYCWYHPKVGLWIGATPELLFQVEGKRLTTMSLAGTKSFYEDLEIEWTPKEYEEQQIVTDFIVNQLQPYSKSINVSEVETIQAGKLLHLRTRISSIISDNSELKPIIEALHPTPAVCGFPKDKAKNYILQHEHYDRDFYTGFLGELNLKTFKSRNSNRRNVENNAYSVVKTESNFFVNLRSMQLQDESALIYVGGGITKDSNPEHEWEETVNKTSTINAVLS</sequence>
<evidence type="ECO:0000313" key="2">
    <source>
        <dbReference type="EMBL" id="PYE81553.1"/>
    </source>
</evidence>
<comment type="caution">
    <text evidence="2">The sequence shown here is derived from an EMBL/GenBank/DDBJ whole genome shotgun (WGS) entry which is preliminary data.</text>
</comment>
<dbReference type="InterPro" id="IPR015890">
    <property type="entry name" value="Chorismate_C"/>
</dbReference>
<accession>A0A2V4XIU2</accession>
<gene>
    <name evidence="2" type="ORF">DFQ11_102127</name>
</gene>
<dbReference type="EMBL" id="QJTD01000002">
    <property type="protein sequence ID" value="PYE81553.1"/>
    <property type="molecule type" value="Genomic_DNA"/>
</dbReference>
<name>A0A2V4XIU2_9FLAO</name>
<dbReference type="Pfam" id="PF00425">
    <property type="entry name" value="Chorismate_bind"/>
    <property type="match status" value="1"/>
</dbReference>
<reference evidence="2 3" key="1">
    <citation type="submission" date="2018-06" db="EMBL/GenBank/DDBJ databases">
        <title>Genomic Encyclopedia of Type Strains, Phase III (KMG-III): the genomes of soil and plant-associated and newly described type strains.</title>
        <authorList>
            <person name="Whitman W."/>
        </authorList>
    </citation>
    <scope>NUCLEOTIDE SEQUENCE [LARGE SCALE GENOMIC DNA]</scope>
    <source>
        <strain evidence="2 3">CECT 7945</strain>
    </source>
</reference>
<dbReference type="PANTHER" id="PTHR42839">
    <property type="entry name" value="ISOCHORISMATE SYNTHASE ENTC"/>
    <property type="match status" value="1"/>
</dbReference>
<dbReference type="SUPFAM" id="SSF56322">
    <property type="entry name" value="ADC synthase"/>
    <property type="match status" value="1"/>
</dbReference>
<dbReference type="AlphaFoldDB" id="A0A2V4XIU2"/>